<proteinExistence type="predicted"/>
<reference evidence="3 4" key="1">
    <citation type="submission" date="2016-04" db="EMBL/GenBank/DDBJ databases">
        <title>A degradative enzymes factory behind the ericoid mycorrhizal symbiosis.</title>
        <authorList>
            <consortium name="DOE Joint Genome Institute"/>
            <person name="Martino E."/>
            <person name="Morin E."/>
            <person name="Grelet G."/>
            <person name="Kuo A."/>
            <person name="Kohler A."/>
            <person name="Daghino S."/>
            <person name="Barry K."/>
            <person name="Choi C."/>
            <person name="Cichocki N."/>
            <person name="Clum A."/>
            <person name="Copeland A."/>
            <person name="Hainaut M."/>
            <person name="Haridas S."/>
            <person name="Labutti K."/>
            <person name="Lindquist E."/>
            <person name="Lipzen A."/>
            <person name="Khouja H.-R."/>
            <person name="Murat C."/>
            <person name="Ohm R."/>
            <person name="Olson A."/>
            <person name="Spatafora J."/>
            <person name="Veneault-Fourrey C."/>
            <person name="Henrissat B."/>
            <person name="Grigoriev I."/>
            <person name="Martin F."/>
            <person name="Perotto S."/>
        </authorList>
    </citation>
    <scope>NUCLEOTIDE SEQUENCE [LARGE SCALE GENOMIC DNA]</scope>
    <source>
        <strain evidence="3 4">F</strain>
    </source>
</reference>
<feature type="compositionally biased region" description="Pro residues" evidence="1">
    <location>
        <begin position="249"/>
        <end position="259"/>
    </location>
</feature>
<accession>A0A2J6S5T1</accession>
<feature type="compositionally biased region" description="Basic residues" evidence="1">
    <location>
        <begin position="574"/>
        <end position="584"/>
    </location>
</feature>
<evidence type="ECO:0000313" key="3">
    <source>
        <dbReference type="EMBL" id="PMD46122.1"/>
    </source>
</evidence>
<keyword evidence="4" id="KW-1185">Reference proteome</keyword>
<feature type="compositionally biased region" description="Basic and acidic residues" evidence="1">
    <location>
        <begin position="675"/>
        <end position="703"/>
    </location>
</feature>
<feature type="region of interest" description="Disordered" evidence="1">
    <location>
        <begin position="240"/>
        <end position="270"/>
    </location>
</feature>
<dbReference type="PANTHER" id="PTHR42081:SF2">
    <property type="entry name" value="NIPPED-B-LIKE PROTEIN B"/>
    <property type="match status" value="1"/>
</dbReference>
<dbReference type="Proteomes" id="UP000235786">
    <property type="component" value="Unassembled WGS sequence"/>
</dbReference>
<protein>
    <recommendedName>
        <fullName evidence="2">DUF8035 domain-containing protein</fullName>
    </recommendedName>
</protein>
<gene>
    <name evidence="3" type="ORF">L207DRAFT_576994</name>
</gene>
<feature type="compositionally biased region" description="Low complexity" evidence="1">
    <location>
        <begin position="427"/>
        <end position="445"/>
    </location>
</feature>
<feature type="compositionally biased region" description="Pro residues" evidence="1">
    <location>
        <begin position="534"/>
        <end position="544"/>
    </location>
</feature>
<dbReference type="AlphaFoldDB" id="A0A2J6S5T1"/>
<sequence length="739" mass="81603">MSFGASPSDVVIVVAFCRALHRKCRDAGAEYDEIRDEVRGLHTVLKHLKYEVEAPESPLSRDRAVWGRQLESIVGDCDFTLQQLDALLQKYERLSNGGSSTRRAKLGSNDMDTLGSIRVKLISHQTSLTSFLDKIQLHQPGQAPTLDNHDGQLDIILDKVDAIAARMGQRSGGSTLTGYDDDDTEVWKQFRQELIKEGFSSDVLAHHKDVLRAYIRQIDQEGLLDETPPRLLAPAQQPGINAQHMRHPSPSPSEGPPPSFDSLNTPTDDGSAKEMVVREENMKFPQSMKFERRKPETRHIDLHTQLDSLNISKDIVPRTTPMVPKLITSDEKEVQYYNTDGSSDEDSESEASSKGRHLSLVRSNSPPIGVVVFTSDLFKTLNSNQGLKLVLPGSPNSFRSSQGSFGEEDGMRAVALRPKNPADFGTSPSRPGAISIPAASPRASSEGFGTSPGPETIRLAPDEHGNEIPPNAHWTKINRRLVSPTVLDQDHRRYEARAEWVAVLGVLTRAEIESYAARTAELRRRRNQAAFPKEVPPPQPPRPAQIPRTNSHSHTGGHDTPSATDSESSDSTHHHQRSRNRPRRSYAPSDINVPVSGYPNPFGQPIPIKESNRGPPSPNWSPSNSMSNGVWMASPPKNLSAGGIWVPAQGQQGGMFYPPKEKERERQRSSRRHYSHDSHSKSSHSGRDRDRDRDRSRGSEKKAPPPQKVSRWKENLTAASIGGAAVSLLNVLSEAAEGL</sequence>
<evidence type="ECO:0000313" key="4">
    <source>
        <dbReference type="Proteomes" id="UP000235786"/>
    </source>
</evidence>
<evidence type="ECO:0000256" key="1">
    <source>
        <dbReference type="SAM" id="MobiDB-lite"/>
    </source>
</evidence>
<name>A0A2J6S5T1_HYAVF</name>
<organism evidence="3 4">
    <name type="scientific">Hyaloscypha variabilis (strain UAMH 11265 / GT02V1 / F)</name>
    <name type="common">Meliniomyces variabilis</name>
    <dbReference type="NCBI Taxonomy" id="1149755"/>
    <lineage>
        <taxon>Eukaryota</taxon>
        <taxon>Fungi</taxon>
        <taxon>Dikarya</taxon>
        <taxon>Ascomycota</taxon>
        <taxon>Pezizomycotina</taxon>
        <taxon>Leotiomycetes</taxon>
        <taxon>Helotiales</taxon>
        <taxon>Hyaloscyphaceae</taxon>
        <taxon>Hyaloscypha</taxon>
        <taxon>Hyaloscypha variabilis</taxon>
    </lineage>
</organism>
<dbReference type="InterPro" id="IPR058348">
    <property type="entry name" value="DUF8035"/>
</dbReference>
<feature type="compositionally biased region" description="Basic and acidic residues" evidence="1">
    <location>
        <begin position="659"/>
        <end position="668"/>
    </location>
</feature>
<dbReference type="PANTHER" id="PTHR42081">
    <property type="entry name" value="ZINC FINGER PROTEIN DHHC DOMAIN CONTAINING PROTEIN"/>
    <property type="match status" value="1"/>
</dbReference>
<dbReference type="Pfam" id="PF26118">
    <property type="entry name" value="DUF8035"/>
    <property type="match status" value="1"/>
</dbReference>
<dbReference type="STRING" id="1149755.A0A2J6S5T1"/>
<dbReference type="EMBL" id="KZ613939">
    <property type="protein sequence ID" value="PMD46122.1"/>
    <property type="molecule type" value="Genomic_DNA"/>
</dbReference>
<feature type="domain" description="DUF8035" evidence="2">
    <location>
        <begin position="472"/>
        <end position="525"/>
    </location>
</feature>
<feature type="region of interest" description="Disordered" evidence="1">
    <location>
        <begin position="422"/>
        <end position="450"/>
    </location>
</feature>
<evidence type="ECO:0000259" key="2">
    <source>
        <dbReference type="Pfam" id="PF26118"/>
    </source>
</evidence>
<feature type="region of interest" description="Disordered" evidence="1">
    <location>
        <begin position="329"/>
        <end position="361"/>
    </location>
</feature>
<feature type="region of interest" description="Disordered" evidence="1">
    <location>
        <begin position="529"/>
        <end position="715"/>
    </location>
</feature>
<dbReference type="OrthoDB" id="7464126at2759"/>